<dbReference type="InterPro" id="IPR010562">
    <property type="entry name" value="Haemolymph_juvenile_hormone-bd"/>
</dbReference>
<dbReference type="Proteomes" id="UP000829999">
    <property type="component" value="Chromosome 17"/>
</dbReference>
<feature type="chain" id="PRO_5040445199" evidence="1">
    <location>
        <begin position="20"/>
        <end position="212"/>
    </location>
</feature>
<reference evidence="3" key="1">
    <citation type="submission" date="2025-08" db="UniProtKB">
        <authorList>
            <consortium name="RefSeq"/>
        </authorList>
    </citation>
    <scope>IDENTIFICATION</scope>
    <source>
        <tissue evidence="3">Whole larval tissue</tissue>
    </source>
</reference>
<dbReference type="PANTHER" id="PTHR11008:SF41">
    <property type="entry name" value="RE70318P"/>
    <property type="match status" value="1"/>
</dbReference>
<dbReference type="InterPro" id="IPR038606">
    <property type="entry name" value="To_sf"/>
</dbReference>
<accession>A0A9R0DFT0</accession>
<evidence type="ECO:0000256" key="1">
    <source>
        <dbReference type="SAM" id="SignalP"/>
    </source>
</evidence>
<feature type="signal peptide" evidence="1">
    <location>
        <begin position="1"/>
        <end position="19"/>
    </location>
</feature>
<evidence type="ECO:0000313" key="3">
    <source>
        <dbReference type="RefSeq" id="XP_035451283.2"/>
    </source>
</evidence>
<evidence type="ECO:0000313" key="2">
    <source>
        <dbReference type="Proteomes" id="UP000829999"/>
    </source>
</evidence>
<dbReference type="GO" id="GO:0005615">
    <property type="term" value="C:extracellular space"/>
    <property type="evidence" value="ECO:0007669"/>
    <property type="project" value="TreeGrafter"/>
</dbReference>
<keyword evidence="2" id="KW-1185">Reference proteome</keyword>
<sequence length="212" mass="23697">MFTALCFVVSLCCVSSVLCGDAPFQKAVEDAVKSSDVIHVDVVKANLPNFSYQANDMNYMGLKDCAISNMKVEKDKSKFQFDLVCPKIIITGHYEAKGSLLDQMVNGNGKMKITVDGYLYTVICNYEEKNDENNKPYIHIKDFEVKKESKGSIVFGLANLADGDAEKSEALFKYFNANWKKMEEVVRNPALDAVFAVFVENLNKNLKAMPVD</sequence>
<dbReference type="AlphaFoldDB" id="A0A9R0DFT0"/>
<dbReference type="PANTHER" id="PTHR11008">
    <property type="entry name" value="PROTEIN TAKEOUT-LIKE PROTEIN"/>
    <property type="match status" value="1"/>
</dbReference>
<dbReference type="OrthoDB" id="7251644at2759"/>
<dbReference type="SMART" id="SM00700">
    <property type="entry name" value="JHBP"/>
    <property type="match status" value="1"/>
</dbReference>
<proteinExistence type="predicted"/>
<dbReference type="Gene3D" id="3.15.10.30">
    <property type="entry name" value="Haemolymph juvenile hormone binding protein"/>
    <property type="match status" value="1"/>
</dbReference>
<keyword evidence="1" id="KW-0732">Signal</keyword>
<name>A0A9R0DFT0_SPOFR</name>
<dbReference type="Pfam" id="PF06585">
    <property type="entry name" value="JHBP"/>
    <property type="match status" value="1"/>
</dbReference>
<protein>
    <submittedName>
        <fullName evidence="3">Uncharacterized protein LOC118276823</fullName>
    </submittedName>
</protein>
<dbReference type="RefSeq" id="XP_035451283.2">
    <property type="nucleotide sequence ID" value="XM_035595390.2"/>
</dbReference>
<gene>
    <name evidence="3" type="primary">LOC118276823</name>
</gene>
<organism evidence="2 3">
    <name type="scientific">Spodoptera frugiperda</name>
    <name type="common">Fall armyworm</name>
    <dbReference type="NCBI Taxonomy" id="7108"/>
    <lineage>
        <taxon>Eukaryota</taxon>
        <taxon>Metazoa</taxon>
        <taxon>Ecdysozoa</taxon>
        <taxon>Arthropoda</taxon>
        <taxon>Hexapoda</taxon>
        <taxon>Insecta</taxon>
        <taxon>Pterygota</taxon>
        <taxon>Neoptera</taxon>
        <taxon>Endopterygota</taxon>
        <taxon>Lepidoptera</taxon>
        <taxon>Glossata</taxon>
        <taxon>Ditrysia</taxon>
        <taxon>Noctuoidea</taxon>
        <taxon>Noctuidae</taxon>
        <taxon>Amphipyrinae</taxon>
        <taxon>Spodoptera</taxon>
    </lineage>
</organism>
<dbReference type="GeneID" id="118276823"/>